<evidence type="ECO:0000313" key="3">
    <source>
        <dbReference type="EMBL" id="SNB61475.1"/>
    </source>
</evidence>
<dbReference type="Gene3D" id="3.40.50.1010">
    <property type="entry name" value="5'-nuclease"/>
    <property type="match status" value="1"/>
</dbReference>
<name>A0A212QQA3_9CHLR</name>
<proteinExistence type="predicted"/>
<dbReference type="RefSeq" id="WP_088570521.1">
    <property type="nucleotide sequence ID" value="NZ_FYEK01000013.1"/>
</dbReference>
<feature type="domain" description="PIN" evidence="2">
    <location>
        <begin position="4"/>
        <end position="130"/>
    </location>
</feature>
<dbReference type="OrthoDB" id="160180at2"/>
<dbReference type="InterPro" id="IPR029060">
    <property type="entry name" value="PIN-like_dom_sf"/>
</dbReference>
<evidence type="ECO:0000313" key="4">
    <source>
        <dbReference type="Proteomes" id="UP000197025"/>
    </source>
</evidence>
<sequence length="142" mass="16114">METVVIDANIGVALVCPLLYSRACRDRMEEWLRQGVNLVVPALWDYEIAAALRKQWAQNLLSREAALEGLIHRFGLPIQRVSASPELLAQALIWAERLGQMTTYDAQYLALSEQLGAPFWTADRKLYRRCKDIGVDWVNLVG</sequence>
<dbReference type="InterPro" id="IPR002716">
    <property type="entry name" value="PIN_dom"/>
</dbReference>
<dbReference type="EMBL" id="FYEK01000013">
    <property type="protein sequence ID" value="SNB61475.1"/>
    <property type="molecule type" value="Genomic_DNA"/>
</dbReference>
<dbReference type="SUPFAM" id="SSF88723">
    <property type="entry name" value="PIN domain-like"/>
    <property type="match status" value="1"/>
</dbReference>
<accession>A0A212QQA3</accession>
<dbReference type="InterPro" id="IPR044153">
    <property type="entry name" value="PIN_Pae0151-like"/>
</dbReference>
<gene>
    <name evidence="3" type="ORF">SAMN02746019_00003240</name>
</gene>
<evidence type="ECO:0000259" key="2">
    <source>
        <dbReference type="Pfam" id="PF01850"/>
    </source>
</evidence>
<dbReference type="InParanoid" id="A0A212QQA3"/>
<evidence type="ECO:0000256" key="1">
    <source>
        <dbReference type="ARBA" id="ARBA00022842"/>
    </source>
</evidence>
<dbReference type="PANTHER" id="PTHR35901:SF1">
    <property type="entry name" value="EXONUCLEASE VAPC9"/>
    <property type="match status" value="1"/>
</dbReference>
<organism evidence="3 4">
    <name type="scientific">Thermoflexus hugenholtzii JAD2</name>
    <dbReference type="NCBI Taxonomy" id="877466"/>
    <lineage>
        <taxon>Bacteria</taxon>
        <taxon>Bacillati</taxon>
        <taxon>Chloroflexota</taxon>
        <taxon>Thermoflexia</taxon>
        <taxon>Thermoflexales</taxon>
        <taxon>Thermoflexaceae</taxon>
        <taxon>Thermoflexus</taxon>
    </lineage>
</organism>
<dbReference type="CDD" id="cd09873">
    <property type="entry name" value="PIN_Pae0151-like"/>
    <property type="match status" value="1"/>
</dbReference>
<protein>
    <submittedName>
        <fullName evidence="3">Predicted nucleic acid-binding protein, contains PIN domain</fullName>
    </submittedName>
</protein>
<keyword evidence="1" id="KW-0460">Magnesium</keyword>
<dbReference type="InterPro" id="IPR051619">
    <property type="entry name" value="TypeII_TA_RNase_PINc/VapC"/>
</dbReference>
<dbReference type="Pfam" id="PF01850">
    <property type="entry name" value="PIN"/>
    <property type="match status" value="1"/>
</dbReference>
<dbReference type="Proteomes" id="UP000197025">
    <property type="component" value="Unassembled WGS sequence"/>
</dbReference>
<keyword evidence="4" id="KW-1185">Reference proteome</keyword>
<dbReference type="AlphaFoldDB" id="A0A212QQA3"/>
<reference evidence="4" key="1">
    <citation type="submission" date="2017-06" db="EMBL/GenBank/DDBJ databases">
        <authorList>
            <person name="Varghese N."/>
            <person name="Submissions S."/>
        </authorList>
    </citation>
    <scope>NUCLEOTIDE SEQUENCE [LARGE SCALE GENOMIC DNA]</scope>
    <source>
        <strain evidence="4">JAD2</strain>
    </source>
</reference>
<dbReference type="PANTHER" id="PTHR35901">
    <property type="entry name" value="RIBONUCLEASE VAPC3"/>
    <property type="match status" value="1"/>
</dbReference>